<comment type="similarity">
    <text evidence="2">Belongs to the TALE/BELL homeobox family.</text>
</comment>
<reference evidence="11 12" key="1">
    <citation type="submission" date="2024-01" db="EMBL/GenBank/DDBJ databases">
        <title>The complete chloroplast genome sequence of Lithospermum erythrorhizon: insights into the phylogenetic relationship among Boraginaceae species and the maternal lineages of purple gromwells.</title>
        <authorList>
            <person name="Okada T."/>
            <person name="Watanabe K."/>
        </authorList>
    </citation>
    <scope>NUCLEOTIDE SEQUENCE [LARGE SCALE GENOMIC DNA]</scope>
</reference>
<feature type="domain" description="Homeobox" evidence="10">
    <location>
        <begin position="367"/>
        <end position="430"/>
    </location>
</feature>
<dbReference type="SUPFAM" id="SSF46689">
    <property type="entry name" value="Homeodomain-like"/>
    <property type="match status" value="1"/>
</dbReference>
<evidence type="ECO:0000259" key="10">
    <source>
        <dbReference type="PROSITE" id="PS50071"/>
    </source>
</evidence>
<gene>
    <name evidence="11" type="ORF">LIER_27800</name>
</gene>
<dbReference type="InterPro" id="IPR006563">
    <property type="entry name" value="POX_dom"/>
</dbReference>
<dbReference type="SMART" id="SM00574">
    <property type="entry name" value="POX"/>
    <property type="match status" value="1"/>
</dbReference>
<accession>A0AAV3RGT1</accession>
<feature type="DNA-binding region" description="Homeobox" evidence="8">
    <location>
        <begin position="369"/>
        <end position="431"/>
    </location>
</feature>
<dbReference type="FunFam" id="1.10.10.60:FF:000117">
    <property type="entry name" value="BEL1-like homeodomain protein 9"/>
    <property type="match status" value="1"/>
</dbReference>
<keyword evidence="7 8" id="KW-0539">Nucleus</keyword>
<evidence type="ECO:0000256" key="7">
    <source>
        <dbReference type="ARBA" id="ARBA00023242"/>
    </source>
</evidence>
<evidence type="ECO:0000256" key="3">
    <source>
        <dbReference type="ARBA" id="ARBA00023015"/>
    </source>
</evidence>
<dbReference type="Gene3D" id="1.10.10.60">
    <property type="entry name" value="Homeodomain-like"/>
    <property type="match status" value="1"/>
</dbReference>
<comment type="caution">
    <text evidence="11">The sequence shown here is derived from an EMBL/GenBank/DDBJ whole genome shotgun (WGS) entry which is preliminary data.</text>
</comment>
<evidence type="ECO:0000256" key="8">
    <source>
        <dbReference type="PROSITE-ProRule" id="PRU00108"/>
    </source>
</evidence>
<organism evidence="11 12">
    <name type="scientific">Lithospermum erythrorhizon</name>
    <name type="common">Purple gromwell</name>
    <name type="synonym">Lithospermum officinale var. erythrorhizon</name>
    <dbReference type="NCBI Taxonomy" id="34254"/>
    <lineage>
        <taxon>Eukaryota</taxon>
        <taxon>Viridiplantae</taxon>
        <taxon>Streptophyta</taxon>
        <taxon>Embryophyta</taxon>
        <taxon>Tracheophyta</taxon>
        <taxon>Spermatophyta</taxon>
        <taxon>Magnoliopsida</taxon>
        <taxon>eudicotyledons</taxon>
        <taxon>Gunneridae</taxon>
        <taxon>Pentapetalae</taxon>
        <taxon>asterids</taxon>
        <taxon>lamiids</taxon>
        <taxon>Boraginales</taxon>
        <taxon>Boraginaceae</taxon>
        <taxon>Boraginoideae</taxon>
        <taxon>Lithospermeae</taxon>
        <taxon>Lithospermum</taxon>
    </lineage>
</organism>
<dbReference type="InterPro" id="IPR009057">
    <property type="entry name" value="Homeodomain-like_sf"/>
</dbReference>
<dbReference type="GO" id="GO:0005634">
    <property type="term" value="C:nucleus"/>
    <property type="evidence" value="ECO:0007669"/>
    <property type="project" value="UniProtKB-SubCell"/>
</dbReference>
<keyword evidence="6" id="KW-0804">Transcription</keyword>
<feature type="compositionally biased region" description="Polar residues" evidence="9">
    <location>
        <begin position="495"/>
        <end position="510"/>
    </location>
</feature>
<evidence type="ECO:0000256" key="4">
    <source>
        <dbReference type="ARBA" id="ARBA00023125"/>
    </source>
</evidence>
<dbReference type="InterPro" id="IPR008422">
    <property type="entry name" value="KN_HD"/>
</dbReference>
<keyword evidence="5 8" id="KW-0371">Homeobox</keyword>
<dbReference type="CDD" id="cd00086">
    <property type="entry name" value="homeodomain"/>
    <property type="match status" value="1"/>
</dbReference>
<evidence type="ECO:0000256" key="1">
    <source>
        <dbReference type="ARBA" id="ARBA00004123"/>
    </source>
</evidence>
<evidence type="ECO:0000256" key="9">
    <source>
        <dbReference type="SAM" id="MobiDB-lite"/>
    </source>
</evidence>
<dbReference type="Pfam" id="PF07526">
    <property type="entry name" value="POX"/>
    <property type="match status" value="1"/>
</dbReference>
<dbReference type="PROSITE" id="PS50071">
    <property type="entry name" value="HOMEOBOX_2"/>
    <property type="match status" value="1"/>
</dbReference>
<dbReference type="Pfam" id="PF05920">
    <property type="entry name" value="Homeobox_KN"/>
    <property type="match status" value="1"/>
</dbReference>
<feature type="region of interest" description="Disordered" evidence="9">
    <location>
        <begin position="480"/>
        <end position="510"/>
    </location>
</feature>
<evidence type="ECO:0000256" key="5">
    <source>
        <dbReference type="ARBA" id="ARBA00023155"/>
    </source>
</evidence>
<comment type="subcellular location">
    <subcellularLocation>
        <location evidence="1 8">Nucleus</location>
    </subcellularLocation>
</comment>
<evidence type="ECO:0000256" key="6">
    <source>
        <dbReference type="ARBA" id="ARBA00023163"/>
    </source>
</evidence>
<keyword evidence="4 8" id="KW-0238">DNA-binding</keyword>
<dbReference type="EMBL" id="BAABME010009062">
    <property type="protein sequence ID" value="GAA0174403.1"/>
    <property type="molecule type" value="Genomic_DNA"/>
</dbReference>
<dbReference type="SMART" id="SM00389">
    <property type="entry name" value="HOX"/>
    <property type="match status" value="1"/>
</dbReference>
<sequence>MAEEFEQYHVPQQSRRDKLRVLGTQNHLERSLQNCSSFGGVSFYDQSSLVSSYLQNCITNEQKSTNQHFGDKAHLARNSSPGTINKGVSFTGYGLGESSSRILMNSSSSNASVMDLQTSTTQLNPNVQLQDFYKNINTPHQEGFKYNLDQSFHASSGKGLSLSLSSHQNYIPGTGVDGGGGGCGVFSWDNNEVGPVSLGYFMGYASMLKGSGFLKPAQQLLDELCYGARGIYGERFEVDESALICSLSENNAIIDDTQSCRDGSDNTSRRKSRLISLLHEVCRRYKLYYQQVQEVVASFESVTGLSNAAPFANMALNSLIKHFRSLKNAITHQLQFATKSQDKDEIPSSGNSKRGLDYQRPFQVGHRPVWRPQRGLPDHAVRVLKAWLYEHFLHPYPTDSDKVMLAKQTGLSRNQVSNWFINARVRLWKPMVEEIHTLETQLPQETSQRRDCNVNGKSGSNFYANDSNCSAEYLDFRSKHSQSSRNEQQEVHLSYDNSSRHPYQGAISSSMAGGSNGVSLTLGLHQNISSGLSKPFPGNAARRFGLDESSQGYVVGEFEAQNRQFGRDTVGGQLLHDFVG</sequence>
<dbReference type="PANTHER" id="PTHR11850">
    <property type="entry name" value="HOMEOBOX PROTEIN TRANSCRIPTION FACTORS"/>
    <property type="match status" value="1"/>
</dbReference>
<dbReference type="GO" id="GO:0006355">
    <property type="term" value="P:regulation of DNA-templated transcription"/>
    <property type="evidence" value="ECO:0007669"/>
    <property type="project" value="InterPro"/>
</dbReference>
<evidence type="ECO:0000313" key="12">
    <source>
        <dbReference type="Proteomes" id="UP001454036"/>
    </source>
</evidence>
<keyword evidence="3" id="KW-0805">Transcription regulation</keyword>
<dbReference type="InterPro" id="IPR001356">
    <property type="entry name" value="HD"/>
</dbReference>
<dbReference type="AlphaFoldDB" id="A0AAV3RGT1"/>
<dbReference type="InterPro" id="IPR050224">
    <property type="entry name" value="TALE_homeobox"/>
</dbReference>
<evidence type="ECO:0000313" key="11">
    <source>
        <dbReference type="EMBL" id="GAA0174403.1"/>
    </source>
</evidence>
<name>A0AAV3RGT1_LITER</name>
<dbReference type="Proteomes" id="UP001454036">
    <property type="component" value="Unassembled WGS sequence"/>
</dbReference>
<protein>
    <submittedName>
        <fullName evidence="11">Homeodomain transcription factor</fullName>
    </submittedName>
</protein>
<evidence type="ECO:0000256" key="2">
    <source>
        <dbReference type="ARBA" id="ARBA00006454"/>
    </source>
</evidence>
<dbReference type="GO" id="GO:0003677">
    <property type="term" value="F:DNA binding"/>
    <property type="evidence" value="ECO:0007669"/>
    <property type="project" value="UniProtKB-UniRule"/>
</dbReference>
<keyword evidence="12" id="KW-1185">Reference proteome</keyword>
<proteinExistence type="inferred from homology"/>